<keyword evidence="3 5" id="KW-0418">Kinase</keyword>
<comment type="caution">
    <text evidence="5">Lacks conserved residue(s) required for the propagation of feature annotation.</text>
</comment>
<reference evidence="10" key="1">
    <citation type="submission" date="2017-01" db="EMBL/GenBank/DDBJ databases">
        <authorList>
            <person name="Varghese N."/>
            <person name="Submissions S."/>
        </authorList>
    </citation>
    <scope>NUCLEOTIDE SEQUENCE [LARGE SCALE GENOMIC DNA]</scope>
    <source>
        <strain evidence="10">MNA4</strain>
    </source>
</reference>
<dbReference type="GO" id="GO:1990424">
    <property type="term" value="F:protein arginine kinase activity"/>
    <property type="evidence" value="ECO:0007669"/>
    <property type="project" value="UniProtKB-EC"/>
</dbReference>
<protein>
    <recommendedName>
        <fullName evidence="5">Protein-arginine kinase</fullName>
        <ecNumber evidence="5">2.7.14.1</ecNumber>
    </recommendedName>
</protein>
<dbReference type="GO" id="GO:0005615">
    <property type="term" value="C:extracellular space"/>
    <property type="evidence" value="ECO:0007669"/>
    <property type="project" value="TreeGrafter"/>
</dbReference>
<comment type="activity regulation">
    <text evidence="5">Appears to be allosterically activated by the binding of pArg-containing polypeptides to the pArg-binding pocket localized in the C-terminal domain of McsB.</text>
</comment>
<dbReference type="EMBL" id="FTPL01000003">
    <property type="protein sequence ID" value="SIT87492.1"/>
    <property type="molecule type" value="Genomic_DNA"/>
</dbReference>
<keyword evidence="4 5" id="KW-0067">ATP-binding</keyword>
<keyword evidence="10" id="KW-1185">Reference proteome</keyword>
<proteinExistence type="inferred from homology"/>
<dbReference type="GO" id="GO:0005524">
    <property type="term" value="F:ATP binding"/>
    <property type="evidence" value="ECO:0007669"/>
    <property type="project" value="UniProtKB-UniRule"/>
</dbReference>
<feature type="binding site" evidence="6">
    <location>
        <begin position="205"/>
        <end position="210"/>
    </location>
    <ligand>
        <name>ATP</name>
        <dbReference type="ChEBI" id="CHEBI:30616"/>
    </ligand>
</feature>
<dbReference type="PANTHER" id="PTHR11547:SF38">
    <property type="entry name" value="ARGININE KINASE 1-RELATED"/>
    <property type="match status" value="1"/>
</dbReference>
<dbReference type="InterPro" id="IPR014746">
    <property type="entry name" value="Gln_synth/guanido_kin_cat_dom"/>
</dbReference>
<feature type="domain" description="Phosphagen kinase C-terminal" evidence="8">
    <location>
        <begin position="25"/>
        <end position="252"/>
    </location>
</feature>
<keyword evidence="5" id="KW-0021">Allosteric enzyme</keyword>
<gene>
    <name evidence="5" type="primary">mcsB</name>
    <name evidence="9" type="ORF">SAMN05428946_2107</name>
</gene>
<feature type="binding site" evidence="5 6">
    <location>
        <begin position="174"/>
        <end position="178"/>
    </location>
    <ligand>
        <name>ATP</name>
        <dbReference type="ChEBI" id="CHEBI:30616"/>
    </ligand>
</feature>
<keyword evidence="1 5" id="KW-0808">Transferase</keyword>
<comment type="function">
    <text evidence="5">Catalyzes the specific phosphorylation of arginine residues in a large number of proteins. Is part of the bacterial stress response system. Protein arginine phosphorylation has a physiologically important role and is involved in the regulation of many critical cellular processes, such as protein homeostasis, motility, competence, and stringent and stress responses, by regulating gene expression and protein activity.</text>
</comment>
<comment type="similarity">
    <text evidence="5 6">Belongs to the ATP:guanido phosphotransferase family.</text>
</comment>
<accession>A0A1U7PLB3</accession>
<dbReference type="NCBIfam" id="NF002194">
    <property type="entry name" value="PRK01059.1-4"/>
    <property type="match status" value="1"/>
</dbReference>
<name>A0A1U7PLB3_9BACI</name>
<dbReference type="GO" id="GO:0046314">
    <property type="term" value="P:phosphocreatine biosynthetic process"/>
    <property type="evidence" value="ECO:0007669"/>
    <property type="project" value="InterPro"/>
</dbReference>
<evidence type="ECO:0000259" key="8">
    <source>
        <dbReference type="PROSITE" id="PS51510"/>
    </source>
</evidence>
<dbReference type="HAMAP" id="MF_00602">
    <property type="entry name" value="Prot_Arg_kinase"/>
    <property type="match status" value="1"/>
</dbReference>
<evidence type="ECO:0000256" key="5">
    <source>
        <dbReference type="HAMAP-Rule" id="MF_00602"/>
    </source>
</evidence>
<dbReference type="PROSITE" id="PS51510">
    <property type="entry name" value="PHOSPHAGEN_KINASE_C"/>
    <property type="match status" value="1"/>
</dbReference>
<keyword evidence="2 5" id="KW-0547">Nucleotide-binding</keyword>
<evidence type="ECO:0000256" key="1">
    <source>
        <dbReference type="ARBA" id="ARBA00022679"/>
    </source>
</evidence>
<evidence type="ECO:0000256" key="6">
    <source>
        <dbReference type="PROSITE-ProRule" id="PRU00843"/>
    </source>
</evidence>
<dbReference type="SUPFAM" id="SSF55931">
    <property type="entry name" value="Glutamine synthetase/guanido kinase"/>
    <property type="match status" value="1"/>
</dbReference>
<dbReference type="Proteomes" id="UP000187550">
    <property type="component" value="Unassembled WGS sequence"/>
</dbReference>
<evidence type="ECO:0000313" key="10">
    <source>
        <dbReference type="Proteomes" id="UP000187550"/>
    </source>
</evidence>
<feature type="short sequence motif" description="RDXXRA motif of the pArg binding pocket involved in allosteric regulation" evidence="5">
    <location>
        <begin position="335"/>
        <end position="340"/>
    </location>
</feature>
<evidence type="ECO:0000256" key="7">
    <source>
        <dbReference type="SAM" id="Coils"/>
    </source>
</evidence>
<feature type="coiled-coil region" evidence="7">
    <location>
        <begin position="232"/>
        <end position="259"/>
    </location>
</feature>
<comment type="catalytic activity">
    <reaction evidence="5">
        <text>L-arginyl-[protein] + ATP = N(omega)-phospho-L-arginyl-[protein] + ADP + H(+)</text>
        <dbReference type="Rhea" id="RHEA:43384"/>
        <dbReference type="Rhea" id="RHEA-COMP:10532"/>
        <dbReference type="Rhea" id="RHEA-COMP:10533"/>
        <dbReference type="ChEBI" id="CHEBI:15378"/>
        <dbReference type="ChEBI" id="CHEBI:29965"/>
        <dbReference type="ChEBI" id="CHEBI:30616"/>
        <dbReference type="ChEBI" id="CHEBI:83226"/>
        <dbReference type="ChEBI" id="CHEBI:456216"/>
        <dbReference type="EC" id="2.7.14.1"/>
    </reaction>
</comment>
<dbReference type="PANTHER" id="PTHR11547">
    <property type="entry name" value="ARGININE OR CREATINE KINASE"/>
    <property type="match status" value="1"/>
</dbReference>
<feature type="binding site" evidence="5 6">
    <location>
        <begin position="28"/>
        <end position="32"/>
    </location>
    <ligand>
        <name>ATP</name>
        <dbReference type="ChEBI" id="CHEBI:30616"/>
    </ligand>
</feature>
<dbReference type="InterPro" id="IPR022414">
    <property type="entry name" value="ATP-guanido_PTrfase_cat"/>
</dbReference>
<evidence type="ECO:0000256" key="4">
    <source>
        <dbReference type="ARBA" id="ARBA00022840"/>
    </source>
</evidence>
<dbReference type="GO" id="GO:0004111">
    <property type="term" value="F:creatine kinase activity"/>
    <property type="evidence" value="ECO:0007669"/>
    <property type="project" value="InterPro"/>
</dbReference>
<dbReference type="RefSeq" id="WP_234982363.1">
    <property type="nucleotide sequence ID" value="NZ_FTPL01000003.1"/>
</dbReference>
<feature type="binding site" evidence="5 6">
    <location>
        <position position="123"/>
    </location>
    <ligand>
        <name>ATP</name>
        <dbReference type="ChEBI" id="CHEBI:30616"/>
    </ligand>
</feature>
<keyword evidence="7" id="KW-0175">Coiled coil</keyword>
<organism evidence="9 10">
    <name type="scientific">Edaphobacillus lindanitolerans</name>
    <dbReference type="NCBI Taxonomy" id="550447"/>
    <lineage>
        <taxon>Bacteria</taxon>
        <taxon>Bacillati</taxon>
        <taxon>Bacillota</taxon>
        <taxon>Bacilli</taxon>
        <taxon>Bacillales</taxon>
        <taxon>Bacillaceae</taxon>
        <taxon>Edaphobacillus</taxon>
    </lineage>
</organism>
<dbReference type="CDD" id="cd07930">
    <property type="entry name" value="bacterial_phosphagen_kinase"/>
    <property type="match status" value="1"/>
</dbReference>
<feature type="binding site" evidence="5 6">
    <location>
        <position position="89"/>
    </location>
    <ligand>
        <name>ATP</name>
        <dbReference type="ChEBI" id="CHEBI:30616"/>
    </ligand>
</feature>
<dbReference type="InterPro" id="IPR023660">
    <property type="entry name" value="Arg_Kinase"/>
</dbReference>
<dbReference type="AlphaFoldDB" id="A0A1U7PLB3"/>
<sequence>MTSIEKFLQNAVTPWMGSRGEHSDIVLSTRIRLARNLAGHRFPLDFSREEAEDVERQAAAVLTGEDNSFSCIPMDSMPALKRQVLVEKHLISPQLADPERPGTVILSDDESISIMINEEDHIRIQVIYPGLHLMEAYEQADELDDRLEAKLPYAFDGDFGYITSCPTNTGTGLRASVMLHLPALSMTNNMGRIAQAVSRLGMVVRGSYGEGSDALGNVYQVSNQITLGKSERDILKDLLDLTERLIEQEERARRALLERTSVKLEDRIWRSYGILSNARVLATDEAATRLSDVRLGIDLGIIEGVDVSVLNELMIFMQPAFLQQFAGETLQPGERDVFRAKLIRERIGMERGMEDKTEE</sequence>
<dbReference type="Gene3D" id="3.30.590.10">
    <property type="entry name" value="Glutamine synthetase/guanido kinase, catalytic domain"/>
    <property type="match status" value="1"/>
</dbReference>
<evidence type="ECO:0000313" key="9">
    <source>
        <dbReference type="EMBL" id="SIT87492.1"/>
    </source>
</evidence>
<dbReference type="InterPro" id="IPR000749">
    <property type="entry name" value="ATP-guanido_PTrfase"/>
</dbReference>
<evidence type="ECO:0000256" key="2">
    <source>
        <dbReference type="ARBA" id="ARBA00022741"/>
    </source>
</evidence>
<evidence type="ECO:0000256" key="3">
    <source>
        <dbReference type="ARBA" id="ARBA00022777"/>
    </source>
</evidence>
<dbReference type="Pfam" id="PF00217">
    <property type="entry name" value="ATP-gua_Ptrans"/>
    <property type="match status" value="1"/>
</dbReference>
<dbReference type="STRING" id="550447.SAMN05428946_2107"/>
<dbReference type="EC" id="2.7.14.1" evidence="5"/>